<dbReference type="Gene3D" id="3.10.20.470">
    <property type="match status" value="1"/>
</dbReference>
<dbReference type="RefSeq" id="WP_289586042.1">
    <property type="nucleotide sequence ID" value="NZ_JAUDDW010000012.1"/>
</dbReference>
<comment type="caution">
    <text evidence="5">The sequence shown here is derived from an EMBL/GenBank/DDBJ whole genome shotgun (WGS) entry which is preliminary data.</text>
</comment>
<gene>
    <name evidence="5" type="ORF">QUW44_04465</name>
</gene>
<dbReference type="InterPro" id="IPR036234">
    <property type="entry name" value="SA_I/II_PAC_V_sf"/>
</dbReference>
<reference evidence="6" key="1">
    <citation type="submission" date="2023-06" db="EMBL/GenBank/DDBJ databases">
        <title>Identification and characterization of horizontal gene transfer across gut microbiota members of farm animals based on homology search.</title>
        <authorList>
            <person name="Zeman M."/>
            <person name="Kubasova T."/>
            <person name="Jahodarova E."/>
            <person name="Nykrynova M."/>
            <person name="Rychlik I."/>
        </authorList>
    </citation>
    <scope>NUCLEOTIDE SEQUENCE [LARGE SCALE GENOMIC DNA]</scope>
    <source>
        <strain evidence="6">161_Gplus</strain>
    </source>
</reference>
<evidence type="ECO:0000259" key="4">
    <source>
        <dbReference type="Pfam" id="PF17966"/>
    </source>
</evidence>
<proteinExistence type="predicted"/>
<reference evidence="5 6" key="2">
    <citation type="submission" date="2023-06" db="EMBL/GenBank/DDBJ databases">
        <authorList>
            <person name="Zeman M."/>
            <person name="Kubasova T."/>
            <person name="Jahodarova E."/>
            <person name="Nykrynova M."/>
            <person name="Rychlik I."/>
        </authorList>
    </citation>
    <scope>NUCLEOTIDE SEQUENCE [LARGE SCALE GENOMIC DNA]</scope>
    <source>
        <strain evidence="5 6">161_Gplus</strain>
    </source>
</reference>
<accession>A0ABT7UZB8</accession>
<keyword evidence="6" id="KW-1185">Reference proteome</keyword>
<evidence type="ECO:0000313" key="5">
    <source>
        <dbReference type="EMBL" id="MDM8266417.1"/>
    </source>
</evidence>
<evidence type="ECO:0000259" key="2">
    <source>
        <dbReference type="Pfam" id="PF08363"/>
    </source>
</evidence>
<dbReference type="InterPro" id="IPR013574">
    <property type="entry name" value="Glucan-bd_C/Surface_Ag-I/II_V"/>
</dbReference>
<dbReference type="SUPFAM" id="SSF74914">
    <property type="entry name" value="V-region of surface antigen I/II (SA I/II, PAC)"/>
    <property type="match status" value="1"/>
</dbReference>
<name>A0ABT7UZB8_9LACO</name>
<dbReference type="Proteomes" id="UP001529343">
    <property type="component" value="Unassembled WGS sequence"/>
</dbReference>
<feature type="domain" description="Mub B2-like" evidence="4">
    <location>
        <begin position="187"/>
        <end position="280"/>
    </location>
</feature>
<evidence type="ECO:0000259" key="3">
    <source>
        <dbReference type="Pfam" id="PF17965"/>
    </source>
</evidence>
<organism evidence="5 6">
    <name type="scientific">Limosilactobacillus pontis</name>
    <dbReference type="NCBI Taxonomy" id="35787"/>
    <lineage>
        <taxon>Bacteria</taxon>
        <taxon>Bacillati</taxon>
        <taxon>Bacillota</taxon>
        <taxon>Bacilli</taxon>
        <taxon>Lactobacillales</taxon>
        <taxon>Lactobacillaceae</taxon>
        <taxon>Limosilactobacillus</taxon>
    </lineage>
</organism>
<sequence>MQSATFSNFQKFSNPDNVSQSYNIRFFSNPYDGFDYSGIIDFRISIQYFADDQMQQPINFIKGSAFIGFASLNNYDGKHIEFARAINGTPISLAGSTVTAHSDGWLYADNDNLNGNISWMDPQTGKVTNNAWDNISAGTYVGAGMAEVSGNNLDVEFRSTEIRPNTGLYVWSLLNTDIPATVYTDPQAYTINEVIHYQYADGKQVQPDYTKTLTYHRTGYKGVNGHITYDQFVPQNFPSVDSPKIDGYTADQTTVAEIPNIMPKVENGNVVKTPDYVRTVVYRQTQQAQVIYRDVNNSNNPTILDQDSLTGIAGEPIVDSNVNTKVTNFENRGYVLKNNGFSTDTAYDNDVSKTQTFYIDFVHGTQPITPTTPGTPGQPINPNDPNSPNTQTVLIKTV</sequence>
<feature type="region of interest" description="Disordered" evidence="1">
    <location>
        <begin position="365"/>
        <end position="391"/>
    </location>
</feature>
<dbReference type="Gene3D" id="2.60.40.4300">
    <property type="match status" value="1"/>
</dbReference>
<evidence type="ECO:0000313" key="6">
    <source>
        <dbReference type="Proteomes" id="UP001529343"/>
    </source>
</evidence>
<dbReference type="InterPro" id="IPR041558">
    <property type="entry name" value="MucBP_2"/>
</dbReference>
<dbReference type="InterPro" id="IPR041495">
    <property type="entry name" value="Mub_B2"/>
</dbReference>
<feature type="domain" description="Mucin binding" evidence="3">
    <location>
        <begin position="286"/>
        <end position="363"/>
    </location>
</feature>
<feature type="compositionally biased region" description="Low complexity" evidence="1">
    <location>
        <begin position="365"/>
        <end position="383"/>
    </location>
</feature>
<feature type="domain" description="Glucan-binding protein C/Surface antigen I/II V-domain" evidence="2">
    <location>
        <begin position="40"/>
        <end position="158"/>
    </location>
</feature>
<evidence type="ECO:0000256" key="1">
    <source>
        <dbReference type="SAM" id="MobiDB-lite"/>
    </source>
</evidence>
<protein>
    <submittedName>
        <fullName evidence="5">GbpC/Spa domain-containing protein</fullName>
    </submittedName>
</protein>
<dbReference type="EMBL" id="JAUDDW010000012">
    <property type="protein sequence ID" value="MDM8266417.1"/>
    <property type="molecule type" value="Genomic_DNA"/>
</dbReference>
<dbReference type="Pfam" id="PF08363">
    <property type="entry name" value="GbpC"/>
    <property type="match status" value="1"/>
</dbReference>
<dbReference type="Pfam" id="PF17966">
    <property type="entry name" value="Muc_B2"/>
    <property type="match status" value="1"/>
</dbReference>
<dbReference type="Pfam" id="PF17965">
    <property type="entry name" value="MucBP_2"/>
    <property type="match status" value="1"/>
</dbReference>
<dbReference type="Gene3D" id="2.60.530.10">
    <property type="entry name" value="Major cell-surface adhesin PAc"/>
    <property type="match status" value="1"/>
</dbReference>